<dbReference type="Proteomes" id="UP001497525">
    <property type="component" value="Unassembled WGS sequence"/>
</dbReference>
<sequence>MDDSSVGRTNRRLPKIDTSGLDISLYKSDSAHRSLHHPPAPFLPPYPPPRQGPRYGLLTLPPLLEKPRSFMKPKCGLTVQKRSANLGSKTYKKKFSNASVLVNTKETFVCFLCGSHCSTGALLYAHLTILKHDVQPNSEMRGDDKVGWITNYACRRCGRQWTNVMEGIEINQHGCVQQKAAHFNAVIMPRDGVRRGLPFICLFCCTEPDSSTAHFLQKPVTRTRAGKQPLRLYESAMRFHSKLHLVVHILCRHAIRRRGRRCAECPFVNLRLDDEEEKYEEFGFWESVSLAPSPLKNPTGQLDDLKKVTEDNGRCNNVVSSSESESDVPRPCRTLYDYSILRREGLRSLEQHIDKVHVPVFETMYWYTKQFVNKESPSKPYTCPICELNYARMECVPLTPTCNRELRGKRDKFQSNSMLQAHVACYHAGAREIETLLGVCQVCGMVNFLQNPEGGGLEQYRRAVQNSFSHLQSAGHNQRLEEQFNRCVNQGRLTSGSFFQSLDWSTVCLFCWRRYTAHVMDPYSALLAKCQLQAHIIVQHTLYSGKGEGIQHRHRDCQYGEVRPCGWCGEVVNQPCDDNRSVNSTNSPHKQFNERLADIRWQKLREQYEWYQAHELKHAEALACWWWENGATSVLDRVTTTVN</sequence>
<name>A0AAV2TEM6_CALDB</name>
<evidence type="ECO:0008006" key="3">
    <source>
        <dbReference type="Google" id="ProtNLM"/>
    </source>
</evidence>
<evidence type="ECO:0000313" key="1">
    <source>
        <dbReference type="EMBL" id="CAL5134534.1"/>
    </source>
</evidence>
<proteinExistence type="predicted"/>
<accession>A0AAV2TEM6</accession>
<organism evidence="1 2">
    <name type="scientific">Calicophoron daubneyi</name>
    <name type="common">Rumen fluke</name>
    <name type="synonym">Paramphistomum daubneyi</name>
    <dbReference type="NCBI Taxonomy" id="300641"/>
    <lineage>
        <taxon>Eukaryota</taxon>
        <taxon>Metazoa</taxon>
        <taxon>Spiralia</taxon>
        <taxon>Lophotrochozoa</taxon>
        <taxon>Platyhelminthes</taxon>
        <taxon>Trematoda</taxon>
        <taxon>Digenea</taxon>
        <taxon>Plagiorchiida</taxon>
        <taxon>Pronocephalata</taxon>
        <taxon>Paramphistomoidea</taxon>
        <taxon>Paramphistomidae</taxon>
        <taxon>Calicophoron</taxon>
    </lineage>
</organism>
<evidence type="ECO:0000313" key="2">
    <source>
        <dbReference type="Proteomes" id="UP001497525"/>
    </source>
</evidence>
<dbReference type="AlphaFoldDB" id="A0AAV2TEM6"/>
<comment type="caution">
    <text evidence="1">The sequence shown here is derived from an EMBL/GenBank/DDBJ whole genome shotgun (WGS) entry which is preliminary data.</text>
</comment>
<protein>
    <recommendedName>
        <fullName evidence="3">C2H2-type domain-containing protein</fullName>
    </recommendedName>
</protein>
<reference evidence="1" key="1">
    <citation type="submission" date="2024-06" db="EMBL/GenBank/DDBJ databases">
        <authorList>
            <person name="Liu X."/>
            <person name="Lenzi L."/>
            <person name="Haldenby T S."/>
            <person name="Uol C."/>
        </authorList>
    </citation>
    <scope>NUCLEOTIDE SEQUENCE</scope>
</reference>
<dbReference type="EMBL" id="CAXLJL010000211">
    <property type="protein sequence ID" value="CAL5134534.1"/>
    <property type="molecule type" value="Genomic_DNA"/>
</dbReference>
<gene>
    <name evidence="1" type="ORF">CDAUBV1_LOCUS8013</name>
</gene>